<dbReference type="RefSeq" id="WP_189012240.1">
    <property type="nucleotide sequence ID" value="NZ_BMHE01000011.1"/>
</dbReference>
<sequence>MSASAQRITALDFARALAIFGMIIVNYKLAMEADNGGAAWLIAVAGLFEGRAAALFVILAGIGVSLMTSKAYLSCNKDLIRQNRNSLLKRAGFLLLAGAGLLLMGWNADILHYYALFLLVASTMITLSDKKILLLFVGLLVTSQFFLIVFDYSLGWDSRFHVYTDFWTLAGFSRNLLLNGFHPFFPWFCFFLIGMWTGRKHWLGKENRAKLLIYALLGTVFFETVSYLLIKWSYPFLDLASASYLFTTKPMPPTMLYLLSATCLALAVIAISLYIVDICGNFLVVRMLINTGQLSLTHYVGHIIVGLGFLELIRFLENGNLSFSIAYGCGYFILAVLFSYVWRKWMKRGPIESVMRRLS</sequence>
<comment type="caution">
    <text evidence="3">The sequence shown here is derived from an EMBL/GenBank/DDBJ whole genome shotgun (WGS) entry which is preliminary data.</text>
</comment>
<keyword evidence="4" id="KW-1185">Reference proteome</keyword>
<evidence type="ECO:0000256" key="1">
    <source>
        <dbReference type="SAM" id="Phobius"/>
    </source>
</evidence>
<dbReference type="InterPro" id="IPR052529">
    <property type="entry name" value="Bact_Transport_Assoc"/>
</dbReference>
<name>A0ABQ1EP24_9BACL</name>
<evidence type="ECO:0000313" key="4">
    <source>
        <dbReference type="Proteomes" id="UP000615455"/>
    </source>
</evidence>
<feature type="transmembrane region" description="Helical" evidence="1">
    <location>
        <begin position="37"/>
        <end position="66"/>
    </location>
</feature>
<evidence type="ECO:0000259" key="2">
    <source>
        <dbReference type="Pfam" id="PF07786"/>
    </source>
</evidence>
<feature type="transmembrane region" description="Helical" evidence="1">
    <location>
        <begin position="110"/>
        <end position="127"/>
    </location>
</feature>
<keyword evidence="1" id="KW-0472">Membrane</keyword>
<feature type="transmembrane region" description="Helical" evidence="1">
    <location>
        <begin position="321"/>
        <end position="342"/>
    </location>
</feature>
<feature type="transmembrane region" description="Helical" evidence="1">
    <location>
        <begin position="134"/>
        <end position="156"/>
    </location>
</feature>
<dbReference type="EMBL" id="BMHE01000011">
    <property type="protein sequence ID" value="GFZ79753.1"/>
    <property type="molecule type" value="Genomic_DNA"/>
</dbReference>
<keyword evidence="1" id="KW-1133">Transmembrane helix</keyword>
<feature type="transmembrane region" description="Helical" evidence="1">
    <location>
        <begin position="176"/>
        <end position="199"/>
    </location>
</feature>
<proteinExistence type="predicted"/>
<feature type="transmembrane region" description="Helical" evidence="1">
    <location>
        <begin position="254"/>
        <end position="276"/>
    </location>
</feature>
<feature type="domain" description="Heparan-alpha-glucosaminide N-acetyltransferase catalytic" evidence="2">
    <location>
        <begin position="7"/>
        <end position="210"/>
    </location>
</feature>
<feature type="transmembrane region" description="Helical" evidence="1">
    <location>
        <begin position="12"/>
        <end position="31"/>
    </location>
</feature>
<feature type="transmembrane region" description="Helical" evidence="1">
    <location>
        <begin position="87"/>
        <end position="104"/>
    </location>
</feature>
<accession>A0ABQ1EP24</accession>
<organism evidence="3 4">
    <name type="scientific">Paenibacillus marchantiophytorum</name>
    <dbReference type="NCBI Taxonomy" id="1619310"/>
    <lineage>
        <taxon>Bacteria</taxon>
        <taxon>Bacillati</taxon>
        <taxon>Bacillota</taxon>
        <taxon>Bacilli</taxon>
        <taxon>Bacillales</taxon>
        <taxon>Paenibacillaceae</taxon>
        <taxon>Paenibacillus</taxon>
    </lineage>
</organism>
<dbReference type="InterPro" id="IPR012429">
    <property type="entry name" value="HGSNAT_cat"/>
</dbReference>
<reference evidence="4" key="1">
    <citation type="journal article" date="2019" name="Int. J. Syst. Evol. Microbiol.">
        <title>The Global Catalogue of Microorganisms (GCM) 10K type strain sequencing project: providing services to taxonomists for standard genome sequencing and annotation.</title>
        <authorList>
            <consortium name="The Broad Institute Genomics Platform"/>
            <consortium name="The Broad Institute Genome Sequencing Center for Infectious Disease"/>
            <person name="Wu L."/>
            <person name="Ma J."/>
        </authorList>
    </citation>
    <scope>NUCLEOTIDE SEQUENCE [LARGE SCALE GENOMIC DNA]</scope>
    <source>
        <strain evidence="4">CGMCC 1.15043</strain>
    </source>
</reference>
<dbReference type="Proteomes" id="UP000615455">
    <property type="component" value="Unassembled WGS sequence"/>
</dbReference>
<feature type="transmembrane region" description="Helical" evidence="1">
    <location>
        <begin position="296"/>
        <end position="315"/>
    </location>
</feature>
<dbReference type="Pfam" id="PF07786">
    <property type="entry name" value="HGSNAT_cat"/>
    <property type="match status" value="1"/>
</dbReference>
<dbReference type="PANTHER" id="PTHR30590">
    <property type="entry name" value="INNER MEMBRANE PROTEIN"/>
    <property type="match status" value="1"/>
</dbReference>
<dbReference type="PANTHER" id="PTHR30590:SF3">
    <property type="entry name" value="HYPOTHETICAL MEMBRANE SPANNING PROTEIN"/>
    <property type="match status" value="1"/>
</dbReference>
<feature type="transmembrane region" description="Helical" evidence="1">
    <location>
        <begin position="211"/>
        <end position="234"/>
    </location>
</feature>
<evidence type="ECO:0000313" key="3">
    <source>
        <dbReference type="EMBL" id="GFZ79753.1"/>
    </source>
</evidence>
<gene>
    <name evidence="3" type="ORF">GCM10008018_26640</name>
</gene>
<protein>
    <submittedName>
        <fullName evidence="3">Membrane protein</fullName>
    </submittedName>
</protein>
<keyword evidence="1" id="KW-0812">Transmembrane</keyword>